<comment type="caution">
    <text evidence="1">The sequence shown here is derived from an EMBL/GenBank/DDBJ whole genome shotgun (WGS) entry which is preliminary data.</text>
</comment>
<dbReference type="AlphaFoldDB" id="A0A2V3UYY1"/>
<dbReference type="RefSeq" id="WP_110299312.1">
    <property type="nucleotide sequence ID" value="NZ_QJJM01000009.1"/>
</dbReference>
<evidence type="ECO:0000313" key="2">
    <source>
        <dbReference type="Proteomes" id="UP000248014"/>
    </source>
</evidence>
<protein>
    <submittedName>
        <fullName evidence="1">Uncharacterized protein</fullName>
    </submittedName>
</protein>
<gene>
    <name evidence="1" type="ORF">C7451_10964</name>
</gene>
<accession>A0A2V3UYY1</accession>
<keyword evidence="2" id="KW-1185">Reference proteome</keyword>
<name>A0A2V3UYY1_9SPHN</name>
<evidence type="ECO:0000313" key="1">
    <source>
        <dbReference type="EMBL" id="PXW73778.1"/>
    </source>
</evidence>
<organism evidence="1 2">
    <name type="scientific">Blastomonas natatoria</name>
    <dbReference type="NCBI Taxonomy" id="34015"/>
    <lineage>
        <taxon>Bacteria</taxon>
        <taxon>Pseudomonadati</taxon>
        <taxon>Pseudomonadota</taxon>
        <taxon>Alphaproteobacteria</taxon>
        <taxon>Sphingomonadales</taxon>
        <taxon>Sphingomonadaceae</taxon>
        <taxon>Blastomonas</taxon>
    </lineage>
</organism>
<sequence>MPRRRFAIITYDPDRIEQLSYQAEGLSVSWIIIQALQGYDYPKERGIINVTLLDKLPIRPPKAKLITARSNADAPKRS</sequence>
<dbReference type="OrthoDB" id="9809766at2"/>
<dbReference type="EMBL" id="QJJM01000009">
    <property type="protein sequence ID" value="PXW73778.1"/>
    <property type="molecule type" value="Genomic_DNA"/>
</dbReference>
<dbReference type="Proteomes" id="UP000248014">
    <property type="component" value="Unassembled WGS sequence"/>
</dbReference>
<reference evidence="1 2" key="1">
    <citation type="submission" date="2018-05" db="EMBL/GenBank/DDBJ databases">
        <title>Genomic Encyclopedia of Type Strains, Phase IV (KMG-IV): sequencing the most valuable type-strain genomes for metagenomic binning, comparative biology and taxonomic classification.</title>
        <authorList>
            <person name="Goeker M."/>
        </authorList>
    </citation>
    <scope>NUCLEOTIDE SEQUENCE [LARGE SCALE GENOMIC DNA]</scope>
    <source>
        <strain evidence="1 2">DSM 3183</strain>
    </source>
</reference>
<proteinExistence type="predicted"/>